<keyword evidence="3" id="KW-1185">Reference proteome</keyword>
<dbReference type="Pfam" id="PF12802">
    <property type="entry name" value="MarR_2"/>
    <property type="match status" value="1"/>
</dbReference>
<feature type="domain" description="HTH marR-type" evidence="1">
    <location>
        <begin position="6"/>
        <end position="138"/>
    </location>
</feature>
<dbReference type="SMART" id="SM00347">
    <property type="entry name" value="HTH_MARR"/>
    <property type="match status" value="1"/>
</dbReference>
<protein>
    <submittedName>
        <fullName evidence="2">MarR family transcriptional regulator</fullName>
    </submittedName>
</protein>
<reference evidence="2 3" key="1">
    <citation type="journal article" date="2019" name="Int. J. Syst. Evol. Microbiol.">
        <title>The Global Catalogue of Microorganisms (GCM) 10K type strain sequencing project: providing services to taxonomists for standard genome sequencing and annotation.</title>
        <authorList>
            <consortium name="The Broad Institute Genomics Platform"/>
            <consortium name="The Broad Institute Genome Sequencing Center for Infectious Disease"/>
            <person name="Wu L."/>
            <person name="Ma J."/>
        </authorList>
    </citation>
    <scope>NUCLEOTIDE SEQUENCE [LARGE SCALE GENOMIC DNA]</scope>
    <source>
        <strain evidence="2 3">JCM 9383</strain>
    </source>
</reference>
<evidence type="ECO:0000313" key="2">
    <source>
        <dbReference type="EMBL" id="GAA2778748.1"/>
    </source>
</evidence>
<dbReference type="PROSITE" id="PS50995">
    <property type="entry name" value="HTH_MARR_2"/>
    <property type="match status" value="1"/>
</dbReference>
<dbReference type="EMBL" id="BAAAUX010000005">
    <property type="protein sequence ID" value="GAA2778748.1"/>
    <property type="molecule type" value="Genomic_DNA"/>
</dbReference>
<name>A0ABN3V532_9PSEU</name>
<comment type="caution">
    <text evidence="2">The sequence shown here is derived from an EMBL/GenBank/DDBJ whole genome shotgun (WGS) entry which is preliminary data.</text>
</comment>
<evidence type="ECO:0000313" key="3">
    <source>
        <dbReference type="Proteomes" id="UP001500979"/>
    </source>
</evidence>
<proteinExistence type="predicted"/>
<dbReference type="InterPro" id="IPR036390">
    <property type="entry name" value="WH_DNA-bd_sf"/>
</dbReference>
<sequence>MEMPPEERLGFHLKRVEQELIALKTAAIKPSGLTVPQYSALVALAAHPGATAAALARFGKVTPQTMATTLANLESKGLVTRKPDPYHLNSTQVEITPEGRRALKIADRAAVTIERTLGDAFSAEERDALRDLLARCSASLQAQAREVDGAEAALKPFRLG</sequence>
<dbReference type="SUPFAM" id="SSF46785">
    <property type="entry name" value="Winged helix' DNA-binding domain"/>
    <property type="match status" value="1"/>
</dbReference>
<dbReference type="Proteomes" id="UP001500979">
    <property type="component" value="Unassembled WGS sequence"/>
</dbReference>
<accession>A0ABN3V532</accession>
<dbReference type="Gene3D" id="1.10.10.10">
    <property type="entry name" value="Winged helix-like DNA-binding domain superfamily/Winged helix DNA-binding domain"/>
    <property type="match status" value="1"/>
</dbReference>
<dbReference type="InterPro" id="IPR039422">
    <property type="entry name" value="MarR/SlyA-like"/>
</dbReference>
<organism evidence="2 3">
    <name type="scientific">Saccharopolyspora taberi</name>
    <dbReference type="NCBI Taxonomy" id="60895"/>
    <lineage>
        <taxon>Bacteria</taxon>
        <taxon>Bacillati</taxon>
        <taxon>Actinomycetota</taxon>
        <taxon>Actinomycetes</taxon>
        <taxon>Pseudonocardiales</taxon>
        <taxon>Pseudonocardiaceae</taxon>
        <taxon>Saccharopolyspora</taxon>
    </lineage>
</organism>
<gene>
    <name evidence="2" type="ORF">GCM10010470_10250</name>
</gene>
<dbReference type="InterPro" id="IPR036388">
    <property type="entry name" value="WH-like_DNA-bd_sf"/>
</dbReference>
<dbReference type="PANTHER" id="PTHR33164:SF43">
    <property type="entry name" value="HTH-TYPE TRANSCRIPTIONAL REPRESSOR YETL"/>
    <property type="match status" value="1"/>
</dbReference>
<dbReference type="PANTHER" id="PTHR33164">
    <property type="entry name" value="TRANSCRIPTIONAL REGULATOR, MARR FAMILY"/>
    <property type="match status" value="1"/>
</dbReference>
<dbReference type="InterPro" id="IPR000835">
    <property type="entry name" value="HTH_MarR-typ"/>
</dbReference>
<dbReference type="RefSeq" id="WP_344678220.1">
    <property type="nucleotide sequence ID" value="NZ_BAAAUX010000005.1"/>
</dbReference>
<evidence type="ECO:0000259" key="1">
    <source>
        <dbReference type="PROSITE" id="PS50995"/>
    </source>
</evidence>